<protein>
    <submittedName>
        <fullName evidence="8">PRD domain-containing protein</fullName>
    </submittedName>
</protein>
<keyword evidence="9" id="KW-1185">Reference proteome</keyword>
<dbReference type="InterPro" id="IPR050661">
    <property type="entry name" value="BglG_antiterminators"/>
</dbReference>
<dbReference type="InterPro" id="IPR011608">
    <property type="entry name" value="PRD"/>
</dbReference>
<dbReference type="PANTHER" id="PTHR30185">
    <property type="entry name" value="CRYPTIC BETA-GLUCOSIDE BGL OPERON ANTITERMINATOR"/>
    <property type="match status" value="1"/>
</dbReference>
<evidence type="ECO:0000259" key="7">
    <source>
        <dbReference type="PROSITE" id="PS51372"/>
    </source>
</evidence>
<dbReference type="InterPro" id="IPR013011">
    <property type="entry name" value="PTS_EIIB_2"/>
</dbReference>
<dbReference type="CDD" id="cd05568">
    <property type="entry name" value="PTS_IIB_bgl_like"/>
    <property type="match status" value="1"/>
</dbReference>
<dbReference type="EMBL" id="JACBXQ010000003">
    <property type="protein sequence ID" value="MBG9986361.1"/>
    <property type="molecule type" value="Genomic_DNA"/>
</dbReference>
<dbReference type="Pfam" id="PF05043">
    <property type="entry name" value="Mga"/>
    <property type="match status" value="1"/>
</dbReference>
<evidence type="ECO:0000256" key="2">
    <source>
        <dbReference type="ARBA" id="ARBA00022737"/>
    </source>
</evidence>
<dbReference type="SUPFAM" id="SSF63520">
    <property type="entry name" value="PTS-regulatory domain, PRD"/>
    <property type="match status" value="2"/>
</dbReference>
<dbReference type="Gene3D" id="3.40.50.2300">
    <property type="match status" value="1"/>
</dbReference>
<evidence type="ECO:0000256" key="3">
    <source>
        <dbReference type="ARBA" id="ARBA00023015"/>
    </source>
</evidence>
<evidence type="ECO:0000256" key="4">
    <source>
        <dbReference type="ARBA" id="ARBA00023159"/>
    </source>
</evidence>
<dbReference type="PROSITE" id="PS51099">
    <property type="entry name" value="PTS_EIIB_TYPE_2"/>
    <property type="match status" value="1"/>
</dbReference>
<keyword evidence="3" id="KW-0805">Transcription regulation</keyword>
<gene>
    <name evidence="8" type="ORF">HZY91_05570</name>
</gene>
<reference evidence="8 9" key="1">
    <citation type="submission" date="2020-07" db="EMBL/GenBank/DDBJ databases">
        <title>Facklamia lactis sp. nov., isolated from raw milk.</title>
        <authorList>
            <person name="Doll E.V."/>
            <person name="Huptas C."/>
            <person name="Staib L."/>
            <person name="Wenning M."/>
            <person name="Scherer S."/>
        </authorList>
    </citation>
    <scope>NUCLEOTIDE SEQUENCE [LARGE SCALE GENOMIC DNA]</scope>
    <source>
        <strain evidence="8 9">DSM 111018</strain>
    </source>
</reference>
<dbReference type="InterPro" id="IPR036634">
    <property type="entry name" value="PRD_sf"/>
</dbReference>
<organism evidence="8 9">
    <name type="scientific">Facklamia lactis</name>
    <dbReference type="NCBI Taxonomy" id="2749967"/>
    <lineage>
        <taxon>Bacteria</taxon>
        <taxon>Bacillati</taxon>
        <taxon>Bacillota</taxon>
        <taxon>Bacilli</taxon>
        <taxon>Lactobacillales</taxon>
        <taxon>Aerococcaceae</taxon>
        <taxon>Facklamia</taxon>
    </lineage>
</organism>
<dbReference type="InterPro" id="IPR036095">
    <property type="entry name" value="PTS_EIIB-like_sf"/>
</dbReference>
<dbReference type="PROSITE" id="PS51372">
    <property type="entry name" value="PRD_2"/>
    <property type="match status" value="2"/>
</dbReference>
<evidence type="ECO:0000313" key="9">
    <source>
        <dbReference type="Proteomes" id="UP000721415"/>
    </source>
</evidence>
<dbReference type="PANTHER" id="PTHR30185:SF18">
    <property type="entry name" value="TRANSCRIPTIONAL REGULATOR MTLR"/>
    <property type="match status" value="1"/>
</dbReference>
<keyword evidence="2" id="KW-0677">Repeat</keyword>
<sequence>MISNIANNILSQLLEEGDYTTSQIIAANQNISTKTVYRAIAEIREVFGADIIESSKGKGYKLNFEVYIDNVNNLFVNKNNNGNYTRHRRALILYHLLLLAPEKISVKKLSEKYYVSESSITNDLDFIEEMLSDSNLLLQKENTGTSIQGSEVEIRKYLMKIVNENLIYNQSSILFNNINSESLELMTNEFSKESIQAIDDILSSCLEKNKYLVENPYYTNLLTHLVIMLKRYDKADYEMNWQEINEFKKVEYELAKEIINKIERKFGINIRDVEISYVYAFLVSSRKVINRSIIQNEENDIKIKPNASTAKIVNEIIYKMEVETGVPFSKEITLKRSLLLHIQPLLNRLKYGVIIINPIIKEIKLEYKNIFQTLKKIIKNIKTNNICNLTDDEIGFISIYFQNTIEKLVATFNVLIVCNTGIGTSHLLKTRVINHFPTLKIIDVLSTDEIANYECQEVDFILTTVKLPEVGVPQLLVSALLDKKDINLINEFMLNMKGR</sequence>
<dbReference type="RefSeq" id="WP_197115286.1">
    <property type="nucleotide sequence ID" value="NZ_JACBXQ010000003.1"/>
</dbReference>
<dbReference type="Proteomes" id="UP000721415">
    <property type="component" value="Unassembled WGS sequence"/>
</dbReference>
<evidence type="ECO:0000256" key="5">
    <source>
        <dbReference type="ARBA" id="ARBA00023163"/>
    </source>
</evidence>
<dbReference type="InterPro" id="IPR007737">
    <property type="entry name" value="Mga_HTH"/>
</dbReference>
<dbReference type="Gene3D" id="1.10.10.10">
    <property type="entry name" value="Winged helix-like DNA-binding domain superfamily/Winged helix DNA-binding domain"/>
    <property type="match status" value="2"/>
</dbReference>
<accession>A0ABS0LQD6</accession>
<dbReference type="InterPro" id="IPR036388">
    <property type="entry name" value="WH-like_DNA-bd_sf"/>
</dbReference>
<keyword evidence="5" id="KW-0804">Transcription</keyword>
<evidence type="ECO:0000256" key="1">
    <source>
        <dbReference type="ARBA" id="ARBA00022679"/>
    </source>
</evidence>
<feature type="domain" description="PRD" evidence="7">
    <location>
        <begin position="189"/>
        <end position="292"/>
    </location>
</feature>
<comment type="caution">
    <text evidence="8">The sequence shown here is derived from an EMBL/GenBank/DDBJ whole genome shotgun (WGS) entry which is preliminary data.</text>
</comment>
<proteinExistence type="predicted"/>
<dbReference type="Gene3D" id="1.10.1790.10">
    <property type="entry name" value="PRD domain"/>
    <property type="match status" value="2"/>
</dbReference>
<dbReference type="SUPFAM" id="SSF52794">
    <property type="entry name" value="PTS system IIB component-like"/>
    <property type="match status" value="1"/>
</dbReference>
<keyword evidence="4" id="KW-0010">Activator</keyword>
<dbReference type="InterPro" id="IPR013196">
    <property type="entry name" value="HTH_11"/>
</dbReference>
<dbReference type="Pfam" id="PF00874">
    <property type="entry name" value="PRD"/>
    <property type="match status" value="2"/>
</dbReference>
<feature type="domain" description="PRD" evidence="7">
    <location>
        <begin position="304"/>
        <end position="411"/>
    </location>
</feature>
<evidence type="ECO:0000313" key="8">
    <source>
        <dbReference type="EMBL" id="MBG9986361.1"/>
    </source>
</evidence>
<keyword evidence="1" id="KW-0808">Transferase</keyword>
<name>A0ABS0LQD6_9LACT</name>
<dbReference type="Pfam" id="PF08279">
    <property type="entry name" value="HTH_11"/>
    <property type="match status" value="1"/>
</dbReference>
<feature type="domain" description="PTS EIIB type-2" evidence="6">
    <location>
        <begin position="412"/>
        <end position="499"/>
    </location>
</feature>
<evidence type="ECO:0000259" key="6">
    <source>
        <dbReference type="PROSITE" id="PS51099"/>
    </source>
</evidence>